<dbReference type="PROSITE" id="PS00108">
    <property type="entry name" value="PROTEIN_KINASE_ST"/>
    <property type="match status" value="1"/>
</dbReference>
<accession>A0A139ILY5</accession>
<dbReference type="STRING" id="113226.A0A139ILY5"/>
<dbReference type="OrthoDB" id="3634897at2759"/>
<dbReference type="Proteomes" id="UP000073492">
    <property type="component" value="Unassembled WGS sequence"/>
</dbReference>
<reference evidence="10 11" key="1">
    <citation type="submission" date="2015-07" db="EMBL/GenBank/DDBJ databases">
        <title>Comparative genomics of the Sigatoka disease complex on banana suggests a link between parallel evolutionary changes in Pseudocercospora fijiensis and Pseudocercospora eumusae and increased virulence on the banana host.</title>
        <authorList>
            <person name="Chang T.-C."/>
            <person name="Salvucci A."/>
            <person name="Crous P.W."/>
            <person name="Stergiopoulos I."/>
        </authorList>
    </citation>
    <scope>NUCLEOTIDE SEQUENCE [LARGE SCALE GENOMIC DNA]</scope>
    <source>
        <strain evidence="10 11">CBS 116634</strain>
    </source>
</reference>
<dbReference type="GO" id="GO:0005524">
    <property type="term" value="F:ATP binding"/>
    <property type="evidence" value="ECO:0007669"/>
    <property type="project" value="UniProtKB-KW"/>
</dbReference>
<dbReference type="EC" id="2.7.11.1" evidence="1"/>
<dbReference type="InterPro" id="IPR011009">
    <property type="entry name" value="Kinase-like_dom_sf"/>
</dbReference>
<sequence>MQPLGLETVTEHTEQYPKPTRLQTLGSAIAMTANSAAALFTGLKVIGTTTEATLLKAEAQVEQIYSGEDRYDVLHTLAATGEGQASFLESRSSGAIVVRKVLRSVELNEHNRRSWGQGKYKYPNDAFIANLMKPHPNIVRVFACQRHEELSAEPGQYEIFMEHCNGGDLYLQAQHFIRMNGQVPDSFILHATIQLLEAIAFIHHGLRYCGHGQYTIDPGFKPLVHGDIKPENIFLKWNKPRKVEDLPVLVIGDFGCAKIAGEEHHDVSVGTEMYHAPEDVAIVGSPMVDCMEETFPLYLKLAKERAAPSDMYAIGLTLESLVLGQEDPLPPGHDFTKILLSEGYRRSTYKTECEHKQMIRLILQTLLMVNTKARGTADFDAKTGLLEDVHYLRLIRQDMIAAGNFDVDEDLWVLTPPPAVDAE</sequence>
<feature type="domain" description="Protein kinase" evidence="9">
    <location>
        <begin position="71"/>
        <end position="386"/>
    </location>
</feature>
<dbReference type="GO" id="GO:0005634">
    <property type="term" value="C:nucleus"/>
    <property type="evidence" value="ECO:0007669"/>
    <property type="project" value="TreeGrafter"/>
</dbReference>
<dbReference type="Gene3D" id="1.10.510.10">
    <property type="entry name" value="Transferase(Phosphotransferase) domain 1"/>
    <property type="match status" value="1"/>
</dbReference>
<evidence type="ECO:0000313" key="10">
    <source>
        <dbReference type="EMBL" id="KXT15761.1"/>
    </source>
</evidence>
<dbReference type="SMART" id="SM00220">
    <property type="entry name" value="S_TKc"/>
    <property type="match status" value="1"/>
</dbReference>
<evidence type="ECO:0000256" key="1">
    <source>
        <dbReference type="ARBA" id="ARBA00012513"/>
    </source>
</evidence>
<evidence type="ECO:0000256" key="7">
    <source>
        <dbReference type="ARBA" id="ARBA00047899"/>
    </source>
</evidence>
<dbReference type="EMBL" id="LFZO01000051">
    <property type="protein sequence ID" value="KXT15761.1"/>
    <property type="molecule type" value="Genomic_DNA"/>
</dbReference>
<proteinExistence type="predicted"/>
<organism evidence="10 11">
    <name type="scientific">Pseudocercospora musae</name>
    <dbReference type="NCBI Taxonomy" id="113226"/>
    <lineage>
        <taxon>Eukaryota</taxon>
        <taxon>Fungi</taxon>
        <taxon>Dikarya</taxon>
        <taxon>Ascomycota</taxon>
        <taxon>Pezizomycotina</taxon>
        <taxon>Dothideomycetes</taxon>
        <taxon>Dothideomycetidae</taxon>
        <taxon>Mycosphaerellales</taxon>
        <taxon>Mycosphaerellaceae</taxon>
        <taxon>Pseudocercospora</taxon>
    </lineage>
</organism>
<comment type="caution">
    <text evidence="10">The sequence shown here is derived from an EMBL/GenBank/DDBJ whole genome shotgun (WGS) entry which is preliminary data.</text>
</comment>
<keyword evidence="11" id="KW-1185">Reference proteome</keyword>
<dbReference type="PANTHER" id="PTHR43671:SF98">
    <property type="entry name" value="SERINE_THREONINE-PROTEIN KINASE NEK11"/>
    <property type="match status" value="1"/>
</dbReference>
<dbReference type="Pfam" id="PF00069">
    <property type="entry name" value="Pkinase"/>
    <property type="match status" value="1"/>
</dbReference>
<keyword evidence="4" id="KW-0547">Nucleotide-binding</keyword>
<evidence type="ECO:0000313" key="11">
    <source>
        <dbReference type="Proteomes" id="UP000073492"/>
    </source>
</evidence>
<protein>
    <recommendedName>
        <fullName evidence="1">non-specific serine/threonine protein kinase</fullName>
        <ecNumber evidence="1">2.7.11.1</ecNumber>
    </recommendedName>
</protein>
<evidence type="ECO:0000256" key="2">
    <source>
        <dbReference type="ARBA" id="ARBA00022527"/>
    </source>
</evidence>
<evidence type="ECO:0000259" key="9">
    <source>
        <dbReference type="PROSITE" id="PS50011"/>
    </source>
</evidence>
<dbReference type="GO" id="GO:0004674">
    <property type="term" value="F:protein serine/threonine kinase activity"/>
    <property type="evidence" value="ECO:0007669"/>
    <property type="project" value="UniProtKB-KW"/>
</dbReference>
<name>A0A139ILY5_9PEZI</name>
<keyword evidence="6" id="KW-0067">ATP-binding</keyword>
<dbReference type="SUPFAM" id="SSF56112">
    <property type="entry name" value="Protein kinase-like (PK-like)"/>
    <property type="match status" value="1"/>
</dbReference>
<dbReference type="PANTHER" id="PTHR43671">
    <property type="entry name" value="SERINE/THREONINE-PROTEIN KINASE NEK"/>
    <property type="match status" value="1"/>
</dbReference>
<dbReference type="InterPro" id="IPR000719">
    <property type="entry name" value="Prot_kinase_dom"/>
</dbReference>
<evidence type="ECO:0000256" key="4">
    <source>
        <dbReference type="ARBA" id="ARBA00022741"/>
    </source>
</evidence>
<keyword evidence="2" id="KW-0723">Serine/threonine-protein kinase</keyword>
<gene>
    <name evidence="10" type="ORF">AC579_1562</name>
</gene>
<dbReference type="InterPro" id="IPR050660">
    <property type="entry name" value="NEK_Ser/Thr_kinase"/>
</dbReference>
<dbReference type="PROSITE" id="PS50011">
    <property type="entry name" value="PROTEIN_KINASE_DOM"/>
    <property type="match status" value="1"/>
</dbReference>
<evidence type="ECO:0000256" key="3">
    <source>
        <dbReference type="ARBA" id="ARBA00022679"/>
    </source>
</evidence>
<dbReference type="InterPro" id="IPR008271">
    <property type="entry name" value="Ser/Thr_kinase_AS"/>
</dbReference>
<evidence type="ECO:0000256" key="5">
    <source>
        <dbReference type="ARBA" id="ARBA00022777"/>
    </source>
</evidence>
<dbReference type="AlphaFoldDB" id="A0A139ILY5"/>
<keyword evidence="3" id="KW-0808">Transferase</keyword>
<evidence type="ECO:0000256" key="8">
    <source>
        <dbReference type="ARBA" id="ARBA00048679"/>
    </source>
</evidence>
<evidence type="ECO:0000256" key="6">
    <source>
        <dbReference type="ARBA" id="ARBA00022840"/>
    </source>
</evidence>
<keyword evidence="5" id="KW-0418">Kinase</keyword>
<comment type="catalytic activity">
    <reaction evidence="8">
        <text>L-seryl-[protein] + ATP = O-phospho-L-seryl-[protein] + ADP + H(+)</text>
        <dbReference type="Rhea" id="RHEA:17989"/>
        <dbReference type="Rhea" id="RHEA-COMP:9863"/>
        <dbReference type="Rhea" id="RHEA-COMP:11604"/>
        <dbReference type="ChEBI" id="CHEBI:15378"/>
        <dbReference type="ChEBI" id="CHEBI:29999"/>
        <dbReference type="ChEBI" id="CHEBI:30616"/>
        <dbReference type="ChEBI" id="CHEBI:83421"/>
        <dbReference type="ChEBI" id="CHEBI:456216"/>
        <dbReference type="EC" id="2.7.11.1"/>
    </reaction>
</comment>
<comment type="catalytic activity">
    <reaction evidence="7">
        <text>L-threonyl-[protein] + ATP = O-phospho-L-threonyl-[protein] + ADP + H(+)</text>
        <dbReference type="Rhea" id="RHEA:46608"/>
        <dbReference type="Rhea" id="RHEA-COMP:11060"/>
        <dbReference type="Rhea" id="RHEA-COMP:11605"/>
        <dbReference type="ChEBI" id="CHEBI:15378"/>
        <dbReference type="ChEBI" id="CHEBI:30013"/>
        <dbReference type="ChEBI" id="CHEBI:30616"/>
        <dbReference type="ChEBI" id="CHEBI:61977"/>
        <dbReference type="ChEBI" id="CHEBI:456216"/>
        <dbReference type="EC" id="2.7.11.1"/>
    </reaction>
</comment>